<name>A0A060SLL1_PYCCI</name>
<keyword evidence="4" id="KW-0520">NAD</keyword>
<dbReference type="EMBL" id="CCBP010000269">
    <property type="protein sequence ID" value="CDO75397.1"/>
    <property type="molecule type" value="Genomic_DNA"/>
</dbReference>
<sequence length="658" mass="73524">MQDSNSGGISSSLSVPGSTPSGDINAFREILKGAKHIVVLAGAGLSAASGVPTFRGAGGLWRKHEEHSLSPPASFFDDLSNCELYRRVLQHVYDVPPSDAHFALARFAFDRSSQLNAPETTFVIITQNIDGLERRAIHSTFREEGKRSPFSPPDPQCFIYHAPPAGPILIELHGLICGAFCEPCTCPDRWHHDVLLCVAQEDGRSGYRLQEIVPSAPASQPSTELHSSESRENAPVWPEDNSLLLSRPCKPLRHWRKATAEQVLDGADLCLLIGVDWSDYDDAMLDRIRTMGRRGCAMAALGDLDPLCGIELAFHLKGRIVDVVPEALTISPKPPVFSEIQFLESMVTTPRPPKKIRPAFSMEELRSLSNQAIVDMCKDSPNLTEPVGTDFAPPPVYVLASNVVVKVSGWGLLHEYEAKTMILVRQRTTIPVPRVYRFFVHESTCYLVMEYVHGNTLDKCWDSLSNWQKLRIAFTLRNYVQQLRRIRTPQTEQQVPGPVTDDPSLPFPCFTPALGEYIVRPFTSYADLRDWMNGRYRVGEVVRRTLAHCLPFDDSEPLVFTHGDLCPRNLIMGTDGRIWLIDFGCSGIYPRWFEAVGSRNIASLEVPKLWTATRKIAVGDYSAQEEFDIICQAAFSSGIFLSDPLEECPENREEDREL</sequence>
<dbReference type="SUPFAM" id="SSF52467">
    <property type="entry name" value="DHS-like NAD/FAD-binding domain"/>
    <property type="match status" value="1"/>
</dbReference>
<protein>
    <recommendedName>
        <fullName evidence="8">Deacetylase sirtuin-type domain-containing protein</fullName>
    </recommendedName>
</protein>
<dbReference type="InterPro" id="IPR003000">
    <property type="entry name" value="Sirtuin"/>
</dbReference>
<comment type="subcellular location">
    <subcellularLocation>
        <location evidence="1">Mitochondrion</location>
    </subcellularLocation>
</comment>
<keyword evidence="10" id="KW-1185">Reference proteome</keyword>
<comment type="similarity">
    <text evidence="2">Belongs to the sirtuin family. Class I subfamily.</text>
</comment>
<keyword evidence="3" id="KW-0808">Transferase</keyword>
<dbReference type="InterPro" id="IPR002575">
    <property type="entry name" value="Aminoglycoside_PTrfase"/>
</dbReference>
<evidence type="ECO:0000256" key="1">
    <source>
        <dbReference type="ARBA" id="ARBA00004173"/>
    </source>
</evidence>
<comment type="caution">
    <text evidence="6">Lacks conserved residue(s) required for the propagation of feature annotation.</text>
</comment>
<dbReference type="Proteomes" id="UP000029665">
    <property type="component" value="Unassembled WGS sequence"/>
</dbReference>
<evidence type="ECO:0000256" key="4">
    <source>
        <dbReference type="ARBA" id="ARBA00023027"/>
    </source>
</evidence>
<organism evidence="9 10">
    <name type="scientific">Pycnoporus cinnabarinus</name>
    <name type="common">Cinnabar-red polypore</name>
    <name type="synonym">Trametes cinnabarina</name>
    <dbReference type="NCBI Taxonomy" id="5643"/>
    <lineage>
        <taxon>Eukaryota</taxon>
        <taxon>Fungi</taxon>
        <taxon>Dikarya</taxon>
        <taxon>Basidiomycota</taxon>
        <taxon>Agaricomycotina</taxon>
        <taxon>Agaricomycetes</taxon>
        <taxon>Polyporales</taxon>
        <taxon>Polyporaceae</taxon>
        <taxon>Trametes</taxon>
    </lineage>
</organism>
<feature type="region of interest" description="Disordered" evidence="7">
    <location>
        <begin position="215"/>
        <end position="236"/>
    </location>
</feature>
<dbReference type="AlphaFoldDB" id="A0A060SLL1"/>
<proteinExistence type="inferred from homology"/>
<evidence type="ECO:0000256" key="5">
    <source>
        <dbReference type="ARBA" id="ARBA00023128"/>
    </source>
</evidence>
<dbReference type="InterPro" id="IPR011009">
    <property type="entry name" value="Kinase-like_dom_sf"/>
</dbReference>
<feature type="domain" description="Deacetylase sirtuin-type" evidence="8">
    <location>
        <begin position="17"/>
        <end position="368"/>
    </location>
</feature>
<dbReference type="STRING" id="5643.A0A060SLL1"/>
<comment type="caution">
    <text evidence="9">The sequence shown here is derived from an EMBL/GenBank/DDBJ whole genome shotgun (WGS) entry which is preliminary data.</text>
</comment>
<evidence type="ECO:0000256" key="3">
    <source>
        <dbReference type="ARBA" id="ARBA00022679"/>
    </source>
</evidence>
<dbReference type="PANTHER" id="PTHR21310:SF39">
    <property type="entry name" value="AMINOGLYCOSIDE PHOSPHOTRANSFERASE DOMAIN-CONTAINING PROTEIN"/>
    <property type="match status" value="1"/>
</dbReference>
<dbReference type="PANTHER" id="PTHR21310">
    <property type="entry name" value="AMINOGLYCOSIDE PHOSPHOTRANSFERASE-RELATED-RELATED"/>
    <property type="match status" value="1"/>
</dbReference>
<dbReference type="InterPro" id="IPR029035">
    <property type="entry name" value="DHS-like_NAD/FAD-binding_dom"/>
</dbReference>
<reference evidence="9" key="1">
    <citation type="submission" date="2014-01" db="EMBL/GenBank/DDBJ databases">
        <title>The genome of the white-rot fungus Pycnoporus cinnabarinus: a basidiomycete model with a versatile arsenal for lignocellulosic biomass breakdown.</title>
        <authorList>
            <person name="Levasseur A."/>
            <person name="Lomascolo A."/>
            <person name="Ruiz-Duenas F.J."/>
            <person name="Uzan E."/>
            <person name="Piumi F."/>
            <person name="Kues U."/>
            <person name="Ram A.F.J."/>
            <person name="Murat C."/>
            <person name="Haon M."/>
            <person name="Benoit I."/>
            <person name="Arfi Y."/>
            <person name="Chevret D."/>
            <person name="Drula E."/>
            <person name="Kwon M.J."/>
            <person name="Gouret P."/>
            <person name="Lesage-Meessen L."/>
            <person name="Lombard V."/>
            <person name="Mariette J."/>
            <person name="Noirot C."/>
            <person name="Park J."/>
            <person name="Patyshakuliyeva A."/>
            <person name="Wieneger R.A.B."/>
            <person name="Wosten H.A.B."/>
            <person name="Martin F."/>
            <person name="Coutinho P.M."/>
            <person name="de Vries R."/>
            <person name="Martinez A.T."/>
            <person name="Klopp C."/>
            <person name="Pontarotti P."/>
            <person name="Henrissat B."/>
            <person name="Record E."/>
        </authorList>
    </citation>
    <scope>NUCLEOTIDE SEQUENCE [LARGE SCALE GENOMIC DNA]</scope>
    <source>
        <strain evidence="9">BRFM137</strain>
    </source>
</reference>
<evidence type="ECO:0000259" key="8">
    <source>
        <dbReference type="PROSITE" id="PS50305"/>
    </source>
</evidence>
<dbReference type="Pfam" id="PF01636">
    <property type="entry name" value="APH"/>
    <property type="match status" value="1"/>
</dbReference>
<dbReference type="GO" id="GO:0070403">
    <property type="term" value="F:NAD+ binding"/>
    <property type="evidence" value="ECO:0007669"/>
    <property type="project" value="InterPro"/>
</dbReference>
<dbReference type="HOGENOM" id="CLU_416866_0_0_1"/>
<dbReference type="InterPro" id="IPR026590">
    <property type="entry name" value="Ssirtuin_cat_dom"/>
</dbReference>
<evidence type="ECO:0000256" key="6">
    <source>
        <dbReference type="PROSITE-ProRule" id="PRU00236"/>
    </source>
</evidence>
<dbReference type="SUPFAM" id="SSF56112">
    <property type="entry name" value="Protein kinase-like (PK-like)"/>
    <property type="match status" value="1"/>
</dbReference>
<evidence type="ECO:0000256" key="7">
    <source>
        <dbReference type="SAM" id="MobiDB-lite"/>
    </source>
</evidence>
<keyword evidence="5" id="KW-0496">Mitochondrion</keyword>
<gene>
    <name evidence="9" type="ORF">BN946_scf185012.g14</name>
</gene>
<dbReference type="GO" id="GO:0016740">
    <property type="term" value="F:transferase activity"/>
    <property type="evidence" value="ECO:0007669"/>
    <property type="project" value="UniProtKB-KW"/>
</dbReference>
<dbReference type="GO" id="GO:0005739">
    <property type="term" value="C:mitochondrion"/>
    <property type="evidence" value="ECO:0007669"/>
    <property type="project" value="UniProtKB-SubCell"/>
</dbReference>
<accession>A0A060SLL1</accession>
<dbReference type="InterPro" id="IPR051678">
    <property type="entry name" value="AGP_Transferase"/>
</dbReference>
<evidence type="ECO:0000256" key="2">
    <source>
        <dbReference type="ARBA" id="ARBA00006924"/>
    </source>
</evidence>
<dbReference type="OrthoDB" id="8300194at2759"/>
<evidence type="ECO:0000313" key="9">
    <source>
        <dbReference type="EMBL" id="CDO75397.1"/>
    </source>
</evidence>
<dbReference type="Gene3D" id="3.90.1200.10">
    <property type="match status" value="1"/>
</dbReference>
<dbReference type="CDD" id="cd05120">
    <property type="entry name" value="APH_ChoK_like"/>
    <property type="match status" value="1"/>
</dbReference>
<dbReference type="Gene3D" id="3.40.50.1220">
    <property type="entry name" value="TPP-binding domain"/>
    <property type="match status" value="1"/>
</dbReference>
<dbReference type="PROSITE" id="PS50305">
    <property type="entry name" value="SIRTUIN"/>
    <property type="match status" value="1"/>
</dbReference>
<evidence type="ECO:0000313" key="10">
    <source>
        <dbReference type="Proteomes" id="UP000029665"/>
    </source>
</evidence>
<dbReference type="Pfam" id="PF02146">
    <property type="entry name" value="SIR2"/>
    <property type="match status" value="1"/>
</dbReference>